<feature type="domain" description="Cullin family profile" evidence="4">
    <location>
        <begin position="435"/>
        <end position="663"/>
    </location>
</feature>
<dbReference type="SMART" id="SM00182">
    <property type="entry name" value="CULLIN"/>
    <property type="match status" value="1"/>
</dbReference>
<dbReference type="InterPro" id="IPR059120">
    <property type="entry name" value="Cullin-like_AB"/>
</dbReference>
<dbReference type="InterPro" id="IPR016158">
    <property type="entry name" value="Cullin_homology"/>
</dbReference>
<keyword evidence="6" id="KW-1185">Reference proteome</keyword>
<sequence>MMASSSSSGASREQWANQQMESSWNYISHGIDRILNGDESTTKMNSELYINLYTSVHNFCVSPLFQINVNKPYGNDIAPGAELYRRLQSFLDEFLKKLLSEAPTSADDSIVEYYNDRWTRYVSSAKFLDHIFSYLNRHWVRQERDDNAKGKVVCEINTLCLLHWRTVFFNEVHANLLTALLDMIRRDRNGEVVNIDMIKNCVQSMHEIGFDAHLSKHPTLLFYTDYFEKPFLESTKQFYEAEADTVLSTYGVGEYMHRVSQRLKQEEERVVSYLLPSTLDPLMIVLESTLISDHQEVLTNQFSVLILEESQEDLHMLYTLLRKVRSGLAPIQVKLADLVQEKGEKAVKDLIEQNKTSSTTSLNSISTNNNMSVGDKQIDPKAYVDTLLSVYNKYLHIIDTCFERSPELIEALETGAGRYINDNAIARPNASSDSKTPELLAKYADSLLRKNSRSGDSQQIASSLNGVLIVLKYTEEKEVFERHYTRMLSRRLVQQTSANADRESQMVADLRELCGFEYTNKLLRMFQDVVTSGKLQAEFSAEMGTPSAESFAPLVLADGFWPLPVRKVDGFKFPGELDHVFQEFVQFYDRRHNGRRLKWLWNFAKGEMNLNMPDGKSVQLQVSGYQMAILTAFNEEDTLSLEQIKEKVSIPSELLEGSLNYILKAGIIIEAQPNVFSFNKNFQTKKARINLNLPLKEHGK</sequence>
<dbReference type="EMBL" id="BTGC01000008">
    <property type="protein sequence ID" value="GMM51941.1"/>
    <property type="molecule type" value="Genomic_DNA"/>
</dbReference>
<dbReference type="GO" id="GO:0006511">
    <property type="term" value="P:ubiquitin-dependent protein catabolic process"/>
    <property type="evidence" value="ECO:0007669"/>
    <property type="project" value="InterPro"/>
</dbReference>
<dbReference type="GO" id="GO:0031625">
    <property type="term" value="F:ubiquitin protein ligase binding"/>
    <property type="evidence" value="ECO:0007669"/>
    <property type="project" value="InterPro"/>
</dbReference>
<dbReference type="Proteomes" id="UP001362899">
    <property type="component" value="Unassembled WGS sequence"/>
</dbReference>
<accession>A0AAV5RMR1</accession>
<dbReference type="Pfam" id="PF26557">
    <property type="entry name" value="Cullin_AB"/>
    <property type="match status" value="1"/>
</dbReference>
<dbReference type="Pfam" id="PF00888">
    <property type="entry name" value="Cullin"/>
    <property type="match status" value="1"/>
</dbReference>
<name>A0AAV5RMR1_STABA</name>
<dbReference type="FunFam" id="1.20.1310.10:FF:000001">
    <property type="entry name" value="Cullin 3"/>
    <property type="match status" value="1"/>
</dbReference>
<dbReference type="InterPro" id="IPR045093">
    <property type="entry name" value="Cullin"/>
</dbReference>
<organism evidence="5 6">
    <name type="scientific">Starmerella bacillaris</name>
    <name type="common">Yeast</name>
    <name type="synonym">Candida zemplinina</name>
    <dbReference type="NCBI Taxonomy" id="1247836"/>
    <lineage>
        <taxon>Eukaryota</taxon>
        <taxon>Fungi</taxon>
        <taxon>Dikarya</taxon>
        <taxon>Ascomycota</taxon>
        <taxon>Saccharomycotina</taxon>
        <taxon>Dipodascomycetes</taxon>
        <taxon>Dipodascales</taxon>
        <taxon>Trichomonascaceae</taxon>
        <taxon>Starmerella</taxon>
    </lineage>
</organism>
<gene>
    <name evidence="5" type="ORF">DASB73_029040</name>
</gene>
<dbReference type="PROSITE" id="PS50069">
    <property type="entry name" value="CULLIN_2"/>
    <property type="match status" value="1"/>
</dbReference>
<comment type="caution">
    <text evidence="5">The sequence shown here is derived from an EMBL/GenBank/DDBJ whole genome shotgun (WGS) entry which is preliminary data.</text>
</comment>
<evidence type="ECO:0000256" key="3">
    <source>
        <dbReference type="RuleBase" id="RU003829"/>
    </source>
</evidence>
<reference evidence="5 6" key="1">
    <citation type="journal article" date="2023" name="Elife">
        <title>Identification of key yeast species and microbe-microbe interactions impacting larval growth of Drosophila in the wild.</title>
        <authorList>
            <person name="Mure A."/>
            <person name="Sugiura Y."/>
            <person name="Maeda R."/>
            <person name="Honda K."/>
            <person name="Sakurai N."/>
            <person name="Takahashi Y."/>
            <person name="Watada M."/>
            <person name="Katoh T."/>
            <person name="Gotoh A."/>
            <person name="Gotoh Y."/>
            <person name="Taniguchi I."/>
            <person name="Nakamura K."/>
            <person name="Hayashi T."/>
            <person name="Katayama T."/>
            <person name="Uemura T."/>
            <person name="Hattori Y."/>
        </authorList>
    </citation>
    <scope>NUCLEOTIDE SEQUENCE [LARGE SCALE GENOMIC DNA]</scope>
    <source>
        <strain evidence="5 6">SB-73</strain>
    </source>
</reference>
<protein>
    <submittedName>
        <fullName evidence="5">Cullin</fullName>
    </submittedName>
</protein>
<dbReference type="Gene3D" id="3.30.230.130">
    <property type="entry name" value="Cullin, Chain C, Domain 2"/>
    <property type="match status" value="1"/>
</dbReference>
<dbReference type="AlphaFoldDB" id="A0AAV5RMR1"/>
<dbReference type="SUPFAM" id="SSF75632">
    <property type="entry name" value="Cullin homology domain"/>
    <property type="match status" value="1"/>
</dbReference>
<dbReference type="SUPFAM" id="SSF74788">
    <property type="entry name" value="Cullin repeat-like"/>
    <property type="match status" value="1"/>
</dbReference>
<dbReference type="InterPro" id="IPR016159">
    <property type="entry name" value="Cullin_repeat-like_dom_sf"/>
</dbReference>
<evidence type="ECO:0000259" key="4">
    <source>
        <dbReference type="PROSITE" id="PS50069"/>
    </source>
</evidence>
<dbReference type="PANTHER" id="PTHR11932">
    <property type="entry name" value="CULLIN"/>
    <property type="match status" value="1"/>
</dbReference>
<evidence type="ECO:0000313" key="6">
    <source>
        <dbReference type="Proteomes" id="UP001362899"/>
    </source>
</evidence>
<evidence type="ECO:0000256" key="1">
    <source>
        <dbReference type="ARBA" id="ARBA00006019"/>
    </source>
</evidence>
<comment type="similarity">
    <text evidence="1 2 3">Belongs to the cullin family.</text>
</comment>
<dbReference type="InterPro" id="IPR001373">
    <property type="entry name" value="Cullin_N"/>
</dbReference>
<dbReference type="InterPro" id="IPR036317">
    <property type="entry name" value="Cullin_homology_sf"/>
</dbReference>
<dbReference type="FunFam" id="1.20.1310.10:FF:000055">
    <property type="entry name" value="Cullin family protein"/>
    <property type="match status" value="1"/>
</dbReference>
<evidence type="ECO:0000313" key="5">
    <source>
        <dbReference type="EMBL" id="GMM51941.1"/>
    </source>
</evidence>
<dbReference type="Gene3D" id="1.20.1310.10">
    <property type="entry name" value="Cullin Repeats"/>
    <property type="match status" value="4"/>
</dbReference>
<proteinExistence type="inferred from homology"/>
<evidence type="ECO:0000256" key="2">
    <source>
        <dbReference type="PROSITE-ProRule" id="PRU00330"/>
    </source>
</evidence>